<evidence type="ECO:0000256" key="2">
    <source>
        <dbReference type="ARBA" id="ARBA00012438"/>
    </source>
</evidence>
<dbReference type="Proteomes" id="UP001596103">
    <property type="component" value="Unassembled WGS sequence"/>
</dbReference>
<dbReference type="PANTHER" id="PTHR24421">
    <property type="entry name" value="NITRATE/NITRITE SENSOR PROTEIN NARX-RELATED"/>
    <property type="match status" value="1"/>
</dbReference>
<sequence length="610" mass="67429">MHLGAAAAAPSSPVDISTGILAFTRIEAARSDWHAAQPPATGWVDVTLPDGWARRWPGFDGVVWYRLTWQAPPNAPPLAVSLDYLNMAGALFLNGTLLDRDTSLVEPLTRAWYTPRYRLLPAPLVHEGENTLIARVSGLAAFSPGLGRVTVGDPHALAAVYARERFLRRDLQLYSLAVTATLGCFFFTLWLMRRGEAAYGWFSVMSLAWWWVAFNEVTTTPWPFESNNAWERANSIALIVYSGAFAMFIVRYSERRLPRLERALWAVVSIGALAMLVVPHRSIATTRIALALAAAGIFLLTCSAFLWFVWRRGRMDQRIVALSAVAFFAGGAHDLLTFIGVLNDNIYFAAVAAQLQMVSMALMLAWRFVDSQRRVERFNDDLNRGIAEARAELWQTLTRQYELEVANARLSERVRLAHELHDGLGGTIVGAIAELEHAPEPPPPGRSLSILKELRDDLRIIVDAASSEERGEFALAGQICSLRHRLMRLFEQQGVACRWTLEGLDGCRLPGARGLDLMRVIQEALTNVLKHSQASQAEVALRREGNMLHLTITDNGIGFDTREIAPGGAGTRSMRARAARLRGTLTVESAPGGTRIVLVMPLDVTVAFAR</sequence>
<evidence type="ECO:0000259" key="7">
    <source>
        <dbReference type="PROSITE" id="PS50109"/>
    </source>
</evidence>
<dbReference type="SUPFAM" id="SSF49785">
    <property type="entry name" value="Galactose-binding domain-like"/>
    <property type="match status" value="1"/>
</dbReference>
<evidence type="ECO:0000256" key="5">
    <source>
        <dbReference type="ARBA" id="ARBA00023012"/>
    </source>
</evidence>
<evidence type="ECO:0000313" key="8">
    <source>
        <dbReference type="EMBL" id="MFC5429860.1"/>
    </source>
</evidence>
<dbReference type="InterPro" id="IPR011623">
    <property type="entry name" value="7TMR_DISM_rcpt_extracell_dom1"/>
</dbReference>
<dbReference type="InterPro" id="IPR005467">
    <property type="entry name" value="His_kinase_dom"/>
</dbReference>
<gene>
    <name evidence="8" type="ORF">ACFPTO_13785</name>
</gene>
<feature type="domain" description="Histidine kinase" evidence="7">
    <location>
        <begin position="415"/>
        <end position="604"/>
    </location>
</feature>
<keyword evidence="6" id="KW-0812">Transmembrane</keyword>
<feature type="transmembrane region" description="Helical" evidence="6">
    <location>
        <begin position="173"/>
        <end position="191"/>
    </location>
</feature>
<keyword evidence="3" id="KW-0808">Transferase</keyword>
<organism evidence="8 9">
    <name type="scientific">Paraburkholderia denitrificans</name>
    <dbReference type="NCBI Taxonomy" id="694025"/>
    <lineage>
        <taxon>Bacteria</taxon>
        <taxon>Pseudomonadati</taxon>
        <taxon>Pseudomonadota</taxon>
        <taxon>Betaproteobacteria</taxon>
        <taxon>Burkholderiales</taxon>
        <taxon>Burkholderiaceae</taxon>
        <taxon>Paraburkholderia</taxon>
    </lineage>
</organism>
<dbReference type="CDD" id="cd16917">
    <property type="entry name" value="HATPase_UhpB-NarQ-NarX-like"/>
    <property type="match status" value="1"/>
</dbReference>
<dbReference type="SMART" id="SM00387">
    <property type="entry name" value="HATPase_c"/>
    <property type="match status" value="1"/>
</dbReference>
<keyword evidence="6" id="KW-1133">Transmembrane helix</keyword>
<keyword evidence="5" id="KW-0902">Two-component regulatory system</keyword>
<dbReference type="InterPro" id="IPR003594">
    <property type="entry name" value="HATPase_dom"/>
</dbReference>
<evidence type="ECO:0000256" key="4">
    <source>
        <dbReference type="ARBA" id="ARBA00022777"/>
    </source>
</evidence>
<dbReference type="InterPro" id="IPR050482">
    <property type="entry name" value="Sensor_HK_TwoCompSys"/>
</dbReference>
<keyword evidence="9" id="KW-1185">Reference proteome</keyword>
<dbReference type="Gene3D" id="1.20.5.1930">
    <property type="match status" value="1"/>
</dbReference>
<keyword evidence="6" id="KW-0472">Membrane</keyword>
<reference evidence="9" key="1">
    <citation type="journal article" date="2019" name="Int. J. Syst. Evol. Microbiol.">
        <title>The Global Catalogue of Microorganisms (GCM) 10K type strain sequencing project: providing services to taxonomists for standard genome sequencing and annotation.</title>
        <authorList>
            <consortium name="The Broad Institute Genomics Platform"/>
            <consortium name="The Broad Institute Genome Sequencing Center for Infectious Disease"/>
            <person name="Wu L."/>
            <person name="Ma J."/>
        </authorList>
    </citation>
    <scope>NUCLEOTIDE SEQUENCE [LARGE SCALE GENOMIC DNA]</scope>
    <source>
        <strain evidence="9">CCUG 56042</strain>
    </source>
</reference>
<evidence type="ECO:0000256" key="6">
    <source>
        <dbReference type="SAM" id="Phobius"/>
    </source>
</evidence>
<dbReference type="PANTHER" id="PTHR24421:SF10">
    <property type="entry name" value="NITRATE_NITRITE SENSOR PROTEIN NARQ"/>
    <property type="match status" value="1"/>
</dbReference>
<keyword evidence="4" id="KW-0418">Kinase</keyword>
<dbReference type="InterPro" id="IPR008979">
    <property type="entry name" value="Galactose-bd-like_sf"/>
</dbReference>
<evidence type="ECO:0000256" key="3">
    <source>
        <dbReference type="ARBA" id="ARBA00022679"/>
    </source>
</evidence>
<dbReference type="EC" id="2.7.13.3" evidence="2"/>
<evidence type="ECO:0000313" key="9">
    <source>
        <dbReference type="Proteomes" id="UP001596103"/>
    </source>
</evidence>
<comment type="caution">
    <text evidence="8">The sequence shown here is derived from an EMBL/GenBank/DDBJ whole genome shotgun (WGS) entry which is preliminary data.</text>
</comment>
<proteinExistence type="predicted"/>
<dbReference type="EMBL" id="JBHSMP010000016">
    <property type="protein sequence ID" value="MFC5429860.1"/>
    <property type="molecule type" value="Genomic_DNA"/>
</dbReference>
<feature type="transmembrane region" description="Helical" evidence="6">
    <location>
        <begin position="346"/>
        <end position="369"/>
    </location>
</feature>
<dbReference type="Pfam" id="PF02518">
    <property type="entry name" value="HATPase_c"/>
    <property type="match status" value="1"/>
</dbReference>
<feature type="transmembrane region" description="Helical" evidence="6">
    <location>
        <begin position="198"/>
        <end position="214"/>
    </location>
</feature>
<feature type="transmembrane region" description="Helical" evidence="6">
    <location>
        <begin position="234"/>
        <end position="252"/>
    </location>
</feature>
<dbReference type="SUPFAM" id="SSF55874">
    <property type="entry name" value="ATPase domain of HSP90 chaperone/DNA topoisomerase II/histidine kinase"/>
    <property type="match status" value="1"/>
</dbReference>
<dbReference type="RefSeq" id="WP_377711890.1">
    <property type="nucleotide sequence ID" value="NZ_JBHSMP010000016.1"/>
</dbReference>
<dbReference type="PROSITE" id="PS50109">
    <property type="entry name" value="HIS_KIN"/>
    <property type="match status" value="1"/>
</dbReference>
<feature type="transmembrane region" description="Helical" evidence="6">
    <location>
        <begin position="319"/>
        <end position="340"/>
    </location>
</feature>
<comment type="catalytic activity">
    <reaction evidence="1">
        <text>ATP + protein L-histidine = ADP + protein N-phospho-L-histidine.</text>
        <dbReference type="EC" id="2.7.13.3"/>
    </reaction>
</comment>
<feature type="transmembrane region" description="Helical" evidence="6">
    <location>
        <begin position="264"/>
        <end position="282"/>
    </location>
</feature>
<feature type="transmembrane region" description="Helical" evidence="6">
    <location>
        <begin position="288"/>
        <end position="310"/>
    </location>
</feature>
<dbReference type="Pfam" id="PF07695">
    <property type="entry name" value="7TMR-DISM_7TM"/>
    <property type="match status" value="1"/>
</dbReference>
<dbReference type="Gene3D" id="3.30.565.10">
    <property type="entry name" value="Histidine kinase-like ATPase, C-terminal domain"/>
    <property type="match status" value="1"/>
</dbReference>
<name>A0ABW0JAB0_9BURK</name>
<dbReference type="Gene3D" id="2.60.120.260">
    <property type="entry name" value="Galactose-binding domain-like"/>
    <property type="match status" value="1"/>
</dbReference>
<dbReference type="InterPro" id="IPR036890">
    <property type="entry name" value="HATPase_C_sf"/>
</dbReference>
<protein>
    <recommendedName>
        <fullName evidence="2">histidine kinase</fullName>
        <ecNumber evidence="2">2.7.13.3</ecNumber>
    </recommendedName>
</protein>
<accession>A0ABW0JAB0</accession>
<evidence type="ECO:0000256" key="1">
    <source>
        <dbReference type="ARBA" id="ARBA00000085"/>
    </source>
</evidence>